<dbReference type="Gene3D" id="2.30.42.10">
    <property type="match status" value="1"/>
</dbReference>
<dbReference type="GO" id="GO:0016301">
    <property type="term" value="F:kinase activity"/>
    <property type="evidence" value="ECO:0007669"/>
    <property type="project" value="UniProtKB-KW"/>
</dbReference>
<keyword evidence="11" id="KW-1185">Reference proteome</keyword>
<dbReference type="PRINTS" id="PR00834">
    <property type="entry name" value="PROTEASES2C"/>
</dbReference>
<dbReference type="SUPFAM" id="SSF50156">
    <property type="entry name" value="PDZ domain-like"/>
    <property type="match status" value="1"/>
</dbReference>
<dbReference type="InterPro" id="IPR009003">
    <property type="entry name" value="Peptidase_S1_PA"/>
</dbReference>
<dbReference type="InterPro" id="IPR036034">
    <property type="entry name" value="PDZ_sf"/>
</dbReference>
<feature type="region of interest" description="Disordered" evidence="8">
    <location>
        <begin position="1"/>
        <end position="24"/>
    </location>
</feature>
<dbReference type="SUPFAM" id="SSF50494">
    <property type="entry name" value="Trypsin-like serine proteases"/>
    <property type="match status" value="1"/>
</dbReference>
<dbReference type="Pfam" id="PF13180">
    <property type="entry name" value="PDZ_2"/>
    <property type="match status" value="1"/>
</dbReference>
<keyword evidence="4" id="KW-0547">Nucleotide-binding</keyword>
<dbReference type="InterPro" id="IPR001478">
    <property type="entry name" value="PDZ"/>
</dbReference>
<dbReference type="GO" id="GO:0005524">
    <property type="term" value="F:ATP binding"/>
    <property type="evidence" value="ECO:0007669"/>
    <property type="project" value="UniProtKB-KW"/>
</dbReference>
<evidence type="ECO:0000256" key="7">
    <source>
        <dbReference type="ARBA" id="ARBA00022840"/>
    </source>
</evidence>
<dbReference type="InterPro" id="IPR001940">
    <property type="entry name" value="Peptidase_S1C"/>
</dbReference>
<dbReference type="PANTHER" id="PTHR43343">
    <property type="entry name" value="PEPTIDASE S12"/>
    <property type="match status" value="1"/>
</dbReference>
<comment type="similarity">
    <text evidence="1">Belongs to the peptidase S1C family.</text>
</comment>
<dbReference type="InterPro" id="IPR043504">
    <property type="entry name" value="Peptidase_S1_PA_chymotrypsin"/>
</dbReference>
<dbReference type="PROSITE" id="PS01076">
    <property type="entry name" value="ACETATE_KINASE_2"/>
    <property type="match status" value="1"/>
</dbReference>
<dbReference type="OrthoDB" id="350578at2157"/>
<evidence type="ECO:0000256" key="3">
    <source>
        <dbReference type="ARBA" id="ARBA00022679"/>
    </source>
</evidence>
<evidence type="ECO:0000256" key="2">
    <source>
        <dbReference type="ARBA" id="ARBA00022670"/>
    </source>
</evidence>
<dbReference type="Gene3D" id="2.40.10.10">
    <property type="entry name" value="Trypsin-like serine proteases"/>
    <property type="match status" value="2"/>
</dbReference>
<gene>
    <name evidence="10" type="ORF">HLASF_0569</name>
</gene>
<keyword evidence="5" id="KW-0418">Kinase</keyword>
<dbReference type="GO" id="GO:0016774">
    <property type="term" value="F:phosphotransferase activity, carboxyl group as acceptor"/>
    <property type="evidence" value="ECO:0007669"/>
    <property type="project" value="InterPro"/>
</dbReference>
<evidence type="ECO:0000259" key="9">
    <source>
        <dbReference type="Pfam" id="PF13180"/>
    </source>
</evidence>
<proteinExistence type="inferred from homology"/>
<evidence type="ECO:0000256" key="6">
    <source>
        <dbReference type="ARBA" id="ARBA00022801"/>
    </source>
</evidence>
<dbReference type="PANTHER" id="PTHR43343:SF3">
    <property type="entry name" value="PROTEASE DO-LIKE 8, CHLOROPLASTIC"/>
    <property type="match status" value="1"/>
</dbReference>
<accession>A0A0F7P780</accession>
<reference evidence="10 11" key="1">
    <citation type="journal article" date="2015" name="ISME J.">
        <title>Elemental sulfur and acetate can support life of a novel strictly anaerobic haloarchaeon.</title>
        <authorList>
            <person name="Sorokin D.Y."/>
            <person name="Kublanov I.V."/>
            <person name="Gavrilov S.N."/>
            <person name="Rojo D."/>
            <person name="Roman P."/>
            <person name="Golyshin P.N."/>
            <person name="Slepak V.Z."/>
            <person name="Smedile F."/>
            <person name="Ferrer M."/>
            <person name="Messina E."/>
            <person name="La Cono V."/>
            <person name="Yakimov M.M."/>
        </authorList>
    </citation>
    <scope>NUCLEOTIDE SEQUENCE [LARGE SCALE GENOMIC DNA]</scope>
    <source>
        <strain evidence="10 11">HSR2</strain>
    </source>
</reference>
<feature type="domain" description="PDZ" evidence="9">
    <location>
        <begin position="226"/>
        <end position="329"/>
    </location>
</feature>
<dbReference type="InterPro" id="IPR023865">
    <property type="entry name" value="Aliphatic_acid_kinase_CS"/>
</dbReference>
<evidence type="ECO:0000313" key="10">
    <source>
        <dbReference type="EMBL" id="AKH97066.1"/>
    </source>
</evidence>
<evidence type="ECO:0000256" key="1">
    <source>
        <dbReference type="ARBA" id="ARBA00010541"/>
    </source>
</evidence>
<keyword evidence="2" id="KW-0645">Protease</keyword>
<dbReference type="EMBL" id="CP008874">
    <property type="protein sequence ID" value="AKH97066.1"/>
    <property type="molecule type" value="Genomic_DNA"/>
</dbReference>
<dbReference type="PATRIC" id="fig|1604004.4.peg.598"/>
<dbReference type="GO" id="GO:0004252">
    <property type="term" value="F:serine-type endopeptidase activity"/>
    <property type="evidence" value="ECO:0007669"/>
    <property type="project" value="InterPro"/>
</dbReference>
<dbReference type="Pfam" id="PF13365">
    <property type="entry name" value="Trypsin_2"/>
    <property type="match status" value="1"/>
</dbReference>
<evidence type="ECO:0000256" key="4">
    <source>
        <dbReference type="ARBA" id="ARBA00022741"/>
    </source>
</evidence>
<dbReference type="InterPro" id="IPR051201">
    <property type="entry name" value="Chloro_Bact_Ser_Proteases"/>
</dbReference>
<evidence type="ECO:0000256" key="8">
    <source>
        <dbReference type="SAM" id="MobiDB-lite"/>
    </source>
</evidence>
<keyword evidence="7" id="KW-0067">ATP-binding</keyword>
<organism evidence="10 11">
    <name type="scientific">Halanaeroarchaeum sulfurireducens</name>
    <dbReference type="NCBI Taxonomy" id="1604004"/>
    <lineage>
        <taxon>Archaea</taxon>
        <taxon>Methanobacteriati</taxon>
        <taxon>Methanobacteriota</taxon>
        <taxon>Stenosarchaea group</taxon>
        <taxon>Halobacteria</taxon>
        <taxon>Halobacteriales</taxon>
        <taxon>Halobacteriaceae</taxon>
        <taxon>Halanaeroarchaeum</taxon>
    </lineage>
</organism>
<sequence>MVIPGPALQAPGGDDPGSVAEDRGNATRYERLYERTIDSVVMITVGNAMGGAQGSGFVYDRNHVVTNQHVVEDADEVGVQFADGSHRTATVVGVDAYTDLAVVRVPNMPPAATPLPVDTVPPQPGEPVVALGSPFGLDGTITHGIVSGVNRSMTVEGGFTIPDTVQTDAPINPGNSGGPLVSTDGTVVGVNRAKGGDNVGFAISAAVVESVVPALIEDGEYEHAYLGIRSLPVTPQIASVNDLEHAYGVMVVETDSSGPSESVFQVAETTTVDGVSYPTGGDVIVEVEDREIRTSQQLSRYLLLHTHPGQTVSVTVIRDGERTTVEVTLDRRPPV</sequence>
<dbReference type="Proteomes" id="UP000069906">
    <property type="component" value="Chromosome"/>
</dbReference>
<dbReference type="KEGG" id="hsu:HLASF_0569"/>
<evidence type="ECO:0000256" key="5">
    <source>
        <dbReference type="ARBA" id="ARBA00022777"/>
    </source>
</evidence>
<name>A0A0F7P780_9EURY</name>
<keyword evidence="3" id="KW-0808">Transferase</keyword>
<dbReference type="AlphaFoldDB" id="A0A0F7P780"/>
<dbReference type="GO" id="GO:0006508">
    <property type="term" value="P:proteolysis"/>
    <property type="evidence" value="ECO:0007669"/>
    <property type="project" value="UniProtKB-KW"/>
</dbReference>
<dbReference type="HOGENOM" id="CLU_020120_2_2_2"/>
<keyword evidence="6" id="KW-0378">Hydrolase</keyword>
<evidence type="ECO:0000313" key="11">
    <source>
        <dbReference type="Proteomes" id="UP000069906"/>
    </source>
</evidence>
<protein>
    <submittedName>
        <fullName evidence="10">Periplasmic serine proteinase</fullName>
    </submittedName>
</protein>